<dbReference type="RefSeq" id="WP_165301195.1">
    <property type="nucleotide sequence ID" value="NZ_JAAKZZ010000319.1"/>
</dbReference>
<keyword evidence="3" id="KW-1185">Reference proteome</keyword>
<dbReference type="Gene3D" id="3.40.190.10">
    <property type="entry name" value="Periplasmic binding protein-like II"/>
    <property type="match status" value="1"/>
</dbReference>
<dbReference type="Pfam" id="PF01547">
    <property type="entry name" value="SBP_bac_1"/>
    <property type="match status" value="1"/>
</dbReference>
<dbReference type="AlphaFoldDB" id="A0A6G4X2E6"/>
<protein>
    <submittedName>
        <fullName evidence="2">Extracellular solute-binding protein</fullName>
    </submittedName>
</protein>
<dbReference type="SUPFAM" id="SSF53850">
    <property type="entry name" value="Periplasmic binding protein-like II"/>
    <property type="match status" value="1"/>
</dbReference>
<reference evidence="2 3" key="1">
    <citation type="submission" date="2020-02" db="EMBL/GenBank/DDBJ databases">
        <title>Whole-genome analyses of novel actinobacteria.</title>
        <authorList>
            <person name="Sahin N."/>
            <person name="Tatar D."/>
        </authorList>
    </citation>
    <scope>NUCLEOTIDE SEQUENCE [LARGE SCALE GENOMIC DNA]</scope>
    <source>
        <strain evidence="2 3">SB3404</strain>
    </source>
</reference>
<dbReference type="PROSITE" id="PS51257">
    <property type="entry name" value="PROKAR_LIPOPROTEIN"/>
    <property type="match status" value="1"/>
</dbReference>
<dbReference type="InterPro" id="IPR050490">
    <property type="entry name" value="Bact_solute-bd_prot1"/>
</dbReference>
<dbReference type="Proteomes" id="UP000477722">
    <property type="component" value="Unassembled WGS sequence"/>
</dbReference>
<feature type="signal peptide" evidence="1">
    <location>
        <begin position="1"/>
        <end position="23"/>
    </location>
</feature>
<evidence type="ECO:0000313" key="3">
    <source>
        <dbReference type="Proteomes" id="UP000477722"/>
    </source>
</evidence>
<feature type="chain" id="PRO_5026281205" evidence="1">
    <location>
        <begin position="24"/>
        <end position="425"/>
    </location>
</feature>
<dbReference type="InterPro" id="IPR006311">
    <property type="entry name" value="TAT_signal"/>
</dbReference>
<dbReference type="EMBL" id="JAAKZZ010000319">
    <property type="protein sequence ID" value="NGO71558.1"/>
    <property type="molecule type" value="Genomic_DNA"/>
</dbReference>
<dbReference type="PROSITE" id="PS51318">
    <property type="entry name" value="TAT"/>
    <property type="match status" value="1"/>
</dbReference>
<evidence type="ECO:0000256" key="1">
    <source>
        <dbReference type="SAM" id="SignalP"/>
    </source>
</evidence>
<name>A0A6G4X2E6_9ACTN</name>
<dbReference type="PANTHER" id="PTHR43649:SF30">
    <property type="entry name" value="ABC TRANSPORTER SUBSTRATE-BINDING PROTEIN"/>
    <property type="match status" value="1"/>
</dbReference>
<accession>A0A6G4X2E6</accession>
<dbReference type="PANTHER" id="PTHR43649">
    <property type="entry name" value="ARABINOSE-BINDING PROTEIN-RELATED"/>
    <property type="match status" value="1"/>
</dbReference>
<keyword evidence="1" id="KW-0732">Signal</keyword>
<organism evidence="2 3">
    <name type="scientific">Streptomyces boncukensis</name>
    <dbReference type="NCBI Taxonomy" id="2711219"/>
    <lineage>
        <taxon>Bacteria</taxon>
        <taxon>Bacillati</taxon>
        <taxon>Actinomycetota</taxon>
        <taxon>Actinomycetes</taxon>
        <taxon>Kitasatosporales</taxon>
        <taxon>Streptomycetaceae</taxon>
        <taxon>Streptomyces</taxon>
    </lineage>
</organism>
<proteinExistence type="predicted"/>
<evidence type="ECO:0000313" key="2">
    <source>
        <dbReference type="EMBL" id="NGO71558.1"/>
    </source>
</evidence>
<dbReference type="InterPro" id="IPR006059">
    <property type="entry name" value="SBP"/>
</dbReference>
<comment type="caution">
    <text evidence="2">The sequence shown here is derived from an EMBL/GenBank/DDBJ whole genome shotgun (WGS) entry which is preliminary data.</text>
</comment>
<gene>
    <name evidence="2" type="ORF">G5C65_25055</name>
</gene>
<sequence length="425" mass="45707">MERRRFLSLAAATGAAGAVGATAAGCGSGSGSGDVTLKLVAADYGDSGANSSQKVWNELTAAFTRKHPDIEVDVSVYSWNDVDRKVKEMVKEGDAPDVAQIGAYADYAADGKLYKVSDLLSIPVQADFLPGLADAGEVKRVAYGLPFVSSTRLLFYNKDLFREADLDPDDPPDSWPKLRKAAGKLKAAGVKYPYGLPLGPEEAPAETLIWILGGGGAYTDTVGNYTINSAANIATFTWIRDNLVKDGLTGSNPARTDRQTLFDAFSKGEVGMLNGHPTLMQQAERGKVSYGTGKIPGRTGPSGSTLGVADWMMAFKQRGHRAECGKFLDFIYKLKNHYAFADRYDLMPVTTSATQRMREDSKHKDLWPFLDQLPDAEFYPAGKISWAGVSADVKKNIGKAVQEGADPGSVLGAIQRKAETAQRSE</sequence>